<feature type="binding site" evidence="11">
    <location>
        <position position="392"/>
    </location>
    <ligand>
        <name>UTP</name>
        <dbReference type="ChEBI" id="CHEBI:46398"/>
    </ligand>
</feature>
<dbReference type="PIRSF" id="PIRSF000806">
    <property type="entry name" value="UDPGP"/>
    <property type="match status" value="1"/>
</dbReference>
<feature type="binding site" evidence="11">
    <location>
        <position position="253"/>
    </location>
    <ligand>
        <name>UTP</name>
        <dbReference type="ChEBI" id="CHEBI:46398"/>
    </ligand>
</feature>
<dbReference type="CDD" id="cd00897">
    <property type="entry name" value="UGPase_euk"/>
    <property type="match status" value="1"/>
</dbReference>
<comment type="similarity">
    <text evidence="1 9">Belongs to the UDPGP type 1 family.</text>
</comment>
<dbReference type="eggNOG" id="KOG2638">
    <property type="taxonomic scope" value="Eukaryota"/>
</dbReference>
<dbReference type="FunFam" id="3.90.550.10:FF:000002">
    <property type="entry name" value="UTP--glucose-1-phosphate uridylyltransferase"/>
    <property type="match status" value="1"/>
</dbReference>
<name>A0A087W0N7_ECHMU</name>
<dbReference type="GO" id="GO:0006011">
    <property type="term" value="P:UDP-alpha-D-glucose metabolic process"/>
    <property type="evidence" value="ECO:0007669"/>
    <property type="project" value="UniProtKB-UniRule"/>
</dbReference>
<dbReference type="UniPathway" id="UPA00164"/>
<evidence type="ECO:0000256" key="2">
    <source>
        <dbReference type="ARBA" id="ARBA00011823"/>
    </source>
</evidence>
<dbReference type="EMBL" id="LN902844">
    <property type="protein sequence ID" value="CDI98108.1"/>
    <property type="molecule type" value="Genomic_DNA"/>
</dbReference>
<feature type="binding site" evidence="11">
    <location>
        <position position="222"/>
    </location>
    <ligand>
        <name>UTP</name>
        <dbReference type="ChEBI" id="CHEBI:46398"/>
    </ligand>
</feature>
<dbReference type="InterPro" id="IPR002618">
    <property type="entry name" value="UDPGP_fam"/>
</dbReference>
<dbReference type="InterPro" id="IPR029044">
    <property type="entry name" value="Nucleotide-diphossugar_trans"/>
</dbReference>
<dbReference type="Pfam" id="PF01704">
    <property type="entry name" value="UDPGP"/>
    <property type="match status" value="1"/>
</dbReference>
<proteinExistence type="inferred from homology"/>
<dbReference type="OrthoDB" id="932129at2759"/>
<reference evidence="12" key="2">
    <citation type="submission" date="2015-11" db="EMBL/GenBank/DDBJ databases">
        <authorList>
            <person name="Zhang Y."/>
            <person name="Guo Z."/>
        </authorList>
    </citation>
    <scope>NUCLEOTIDE SEQUENCE</scope>
</reference>
<dbReference type="OMA" id="NNVCEVQ"/>
<dbReference type="GO" id="GO:0003983">
    <property type="term" value="F:UTP:glucose-1-phosphate uridylyltransferase activity"/>
    <property type="evidence" value="ECO:0007669"/>
    <property type="project" value="UniProtKB-EC"/>
</dbReference>
<dbReference type="AlphaFoldDB" id="A0A087W0N7"/>
<dbReference type="Gene3D" id="2.160.10.10">
    <property type="entry name" value="Hexapeptide repeat proteins"/>
    <property type="match status" value="1"/>
</dbReference>
<dbReference type="FunFam" id="2.160.10.10:FF:000001">
    <property type="entry name" value="UTP--glucose-1-phosphate uridylyltransferase"/>
    <property type="match status" value="1"/>
</dbReference>
<evidence type="ECO:0000313" key="13">
    <source>
        <dbReference type="Proteomes" id="UP000017246"/>
    </source>
</evidence>
<dbReference type="Gene3D" id="3.90.550.10">
    <property type="entry name" value="Spore Coat Polysaccharide Biosynthesis Protein SpsA, Chain A"/>
    <property type="match status" value="1"/>
</dbReference>
<dbReference type="STRING" id="6211.A0A087W0N7"/>
<keyword evidence="6 9" id="KW-0548">Nucleotidyltransferase</keyword>
<dbReference type="GO" id="GO:0005978">
    <property type="term" value="P:glycogen biosynthetic process"/>
    <property type="evidence" value="ECO:0007669"/>
    <property type="project" value="UniProtKB-UniPathway"/>
</dbReference>
<accession>A0A087W0N7</accession>
<dbReference type="SUPFAM" id="SSF53448">
    <property type="entry name" value="Nucleotide-diphospho-sugar transferases"/>
    <property type="match status" value="1"/>
</dbReference>
<feature type="binding site" evidence="11">
    <location>
        <position position="127"/>
    </location>
    <ligand>
        <name>UTP</name>
        <dbReference type="ChEBI" id="CHEBI:46398"/>
    </ligand>
</feature>
<protein>
    <recommendedName>
        <fullName evidence="4 9">UTP--glucose-1-phosphate uridylyltransferase</fullName>
        <ecNumber evidence="3 9">2.7.7.9</ecNumber>
    </recommendedName>
</protein>
<keyword evidence="13" id="KW-1185">Reference proteome</keyword>
<keyword evidence="5 9" id="KW-0808">Transferase</keyword>
<evidence type="ECO:0000256" key="3">
    <source>
        <dbReference type="ARBA" id="ARBA00012415"/>
    </source>
</evidence>
<dbReference type="PANTHER" id="PTHR43511">
    <property type="match status" value="1"/>
</dbReference>
<feature type="binding site" evidence="10">
    <location>
        <position position="223"/>
    </location>
    <ligand>
        <name>substrate</name>
    </ligand>
</feature>
<organism evidence="12 13">
    <name type="scientific">Echinococcus multilocularis</name>
    <name type="common">Fox tapeworm</name>
    <dbReference type="NCBI Taxonomy" id="6211"/>
    <lineage>
        <taxon>Eukaryota</taxon>
        <taxon>Metazoa</taxon>
        <taxon>Spiralia</taxon>
        <taxon>Lophotrochozoa</taxon>
        <taxon>Platyhelminthes</taxon>
        <taxon>Cestoda</taxon>
        <taxon>Eucestoda</taxon>
        <taxon>Cyclophyllidea</taxon>
        <taxon>Taeniidae</taxon>
        <taxon>Echinococcus</taxon>
    </lineage>
</organism>
<comment type="catalytic activity">
    <reaction evidence="8">
        <text>alpha-D-glucose 1-phosphate + UTP + H(+) = UDP-alpha-D-glucose + diphosphate</text>
        <dbReference type="Rhea" id="RHEA:19889"/>
        <dbReference type="ChEBI" id="CHEBI:15378"/>
        <dbReference type="ChEBI" id="CHEBI:33019"/>
        <dbReference type="ChEBI" id="CHEBI:46398"/>
        <dbReference type="ChEBI" id="CHEBI:58601"/>
        <dbReference type="ChEBI" id="CHEBI:58885"/>
        <dbReference type="EC" id="2.7.7.9"/>
    </reaction>
    <physiologicalReaction direction="left-to-right" evidence="8">
        <dbReference type="Rhea" id="RHEA:19890"/>
    </physiologicalReaction>
</comment>
<dbReference type="InterPro" id="IPR016267">
    <property type="entry name" value="UDPGP_trans"/>
</dbReference>
<evidence type="ECO:0000313" key="12">
    <source>
        <dbReference type="EMBL" id="CDI98108.1"/>
    </source>
</evidence>
<dbReference type="EC" id="2.7.7.9" evidence="3 9"/>
<comment type="function">
    <text evidence="7">UTP--glucose-1-phosphate uridylyltransferase catalyzing the conversion of glucose-1-phosphate into UDP-glucose, a crucial precursor for the production of glycogen.</text>
</comment>
<evidence type="ECO:0000256" key="1">
    <source>
        <dbReference type="ARBA" id="ARBA00010401"/>
    </source>
</evidence>
<evidence type="ECO:0000256" key="9">
    <source>
        <dbReference type="PIRNR" id="PIRNR000806"/>
    </source>
</evidence>
<sequence length="504" mass="56689">MEGVVSTSSGQGQISPSNNVCEVQQINEEGRMRAVLTRMRSGIPEANRPDIAFEEEAFISLYKRFLDKKIGISLDWTDIERSEESYFKNYEDLVTPKEADIVDALSHLVVIKLSGGLGTSMDCCGPKSLIPVKEERTFLDLTLQQLEALNTNYNLDMPLVLMNSFNTQQETDAYLKKMPKTSTKIYTFQQNRFPRLSADTGLPLAESMQLEPKNYYAWYPPGHGDVYRSFQESGLLDKFHNEGKTWLFISNIDNLGASPDPTIVCWLEEQQFEFVMEVSTKTVADRKGGTLVYYKGGLRLLEVAQVPSEHIADFLNAKKFNIFNTNNLWINLRALYSHIQAKTLEMDLIVNRKTLKDGTRVIQLEEAAGAAIKSFNKSMGLKVPRTRFLPVKMTSDLLLLRSDLFTLVNGSLVISPRRLSSSLPIVDLDHHFQSVQDLQLRIPFVPSMVNLSHLTLSGDVRFGPNVVLKGTVKIIAKDNEQLDIPGGSVLENKVVTESLLVTNQ</sequence>
<evidence type="ECO:0000256" key="5">
    <source>
        <dbReference type="ARBA" id="ARBA00022679"/>
    </source>
</evidence>
<feature type="binding site" evidence="11">
    <location>
        <position position="190"/>
    </location>
    <ligand>
        <name>UTP</name>
        <dbReference type="ChEBI" id="CHEBI:46398"/>
    </ligand>
</feature>
<evidence type="ECO:0000256" key="8">
    <source>
        <dbReference type="ARBA" id="ARBA00047432"/>
    </source>
</evidence>
<evidence type="ECO:0000256" key="6">
    <source>
        <dbReference type="ARBA" id="ARBA00022695"/>
    </source>
</evidence>
<evidence type="ECO:0000256" key="7">
    <source>
        <dbReference type="ARBA" id="ARBA00023579"/>
    </source>
</evidence>
<dbReference type="Proteomes" id="UP000017246">
    <property type="component" value="Unassembled WGS sequence"/>
</dbReference>
<gene>
    <name evidence="12" type="ORF">EmuJ_000193500</name>
</gene>
<reference evidence="12" key="1">
    <citation type="journal article" date="2013" name="Nature">
        <title>The genomes of four tapeworm species reveal adaptations to parasitism.</title>
        <authorList>
            <person name="Tsai I.J."/>
            <person name="Zarowiecki M."/>
            <person name="Holroyd N."/>
            <person name="Garciarrubio A."/>
            <person name="Sanchez-Flores A."/>
            <person name="Brooks K.L."/>
            <person name="Tracey A."/>
            <person name="Bobes R.J."/>
            <person name="Fragoso G."/>
            <person name="Sciutto E."/>
            <person name="Aslett M."/>
            <person name="Beasley H."/>
            <person name="Bennett H.M."/>
            <person name="Cai J."/>
            <person name="Camicia F."/>
            <person name="Clark R."/>
            <person name="Cucher M."/>
            <person name="De Silva N."/>
            <person name="Day T.A."/>
            <person name="Deplazes P."/>
            <person name="Estrada K."/>
            <person name="Fernandez C."/>
            <person name="Holland P.W."/>
            <person name="Hou J."/>
            <person name="Hu S."/>
            <person name="Huckvale T."/>
            <person name="Hung S.S."/>
            <person name="Kamenetzky L."/>
            <person name="Keane J.A."/>
            <person name="Kiss F."/>
            <person name="Koziol U."/>
            <person name="Lambert O."/>
            <person name="Liu K."/>
            <person name="Luo X."/>
            <person name="Luo Y."/>
            <person name="Macchiaroli N."/>
            <person name="Nichol S."/>
            <person name="Paps J."/>
            <person name="Parkinson J."/>
            <person name="Pouchkina-Stantcheva N."/>
            <person name="Riddiford N."/>
            <person name="Rosenzvit M."/>
            <person name="Salinas G."/>
            <person name="Wasmuth J.D."/>
            <person name="Zamanian M."/>
            <person name="Zheng Y."/>
            <person name="Cai X."/>
            <person name="Soberon X."/>
            <person name="Olson P.D."/>
            <person name="Laclette J.P."/>
            <person name="Brehm K."/>
            <person name="Berriman M."/>
            <person name="Garciarrubio A."/>
            <person name="Bobes R.J."/>
            <person name="Fragoso G."/>
            <person name="Sanchez-Flores A."/>
            <person name="Estrada K."/>
            <person name="Cevallos M.A."/>
            <person name="Morett E."/>
            <person name="Gonzalez V."/>
            <person name="Portillo T."/>
            <person name="Ochoa-Leyva A."/>
            <person name="Jose M.V."/>
            <person name="Sciutto E."/>
            <person name="Landa A."/>
            <person name="Jimenez L."/>
            <person name="Valdes V."/>
            <person name="Carrero J.C."/>
            <person name="Larralde C."/>
            <person name="Morales-Montor J."/>
            <person name="Limon-Lason J."/>
            <person name="Soberon X."/>
            <person name="Laclette J.P."/>
        </authorList>
    </citation>
    <scope>NUCLEOTIDE SEQUENCE [LARGE SCALE GENOMIC DNA]</scope>
</reference>
<evidence type="ECO:0000256" key="11">
    <source>
        <dbReference type="PIRSR" id="PIRSR000806-2"/>
    </source>
</evidence>
<comment type="subunit">
    <text evidence="2">Homooctamer.</text>
</comment>
<evidence type="ECO:0000256" key="4">
    <source>
        <dbReference type="ARBA" id="ARBA00019048"/>
    </source>
</evidence>
<evidence type="ECO:0000256" key="10">
    <source>
        <dbReference type="PIRSR" id="PIRSR000806-1"/>
    </source>
</evidence>